<evidence type="ECO:0000313" key="2">
    <source>
        <dbReference type="EMBL" id="OGZ65743.1"/>
    </source>
</evidence>
<protein>
    <submittedName>
        <fullName evidence="2">Uncharacterized protein</fullName>
    </submittedName>
</protein>
<reference evidence="2 3" key="1">
    <citation type="journal article" date="2016" name="Nat. Commun.">
        <title>Thousands of microbial genomes shed light on interconnected biogeochemical processes in an aquifer system.</title>
        <authorList>
            <person name="Anantharaman K."/>
            <person name="Brown C.T."/>
            <person name="Hug L.A."/>
            <person name="Sharon I."/>
            <person name="Castelle C.J."/>
            <person name="Probst A.J."/>
            <person name="Thomas B.C."/>
            <person name="Singh A."/>
            <person name="Wilkins M.J."/>
            <person name="Karaoz U."/>
            <person name="Brodie E.L."/>
            <person name="Williams K.H."/>
            <person name="Hubbard S.S."/>
            <person name="Banfield J.F."/>
        </authorList>
    </citation>
    <scope>NUCLEOTIDE SEQUENCE [LARGE SCALE GENOMIC DNA]</scope>
</reference>
<dbReference type="Proteomes" id="UP000178774">
    <property type="component" value="Unassembled WGS sequence"/>
</dbReference>
<proteinExistence type="predicted"/>
<comment type="caution">
    <text evidence="2">The sequence shown here is derived from an EMBL/GenBank/DDBJ whole genome shotgun (WGS) entry which is preliminary data.</text>
</comment>
<keyword evidence="1" id="KW-1133">Transmembrane helix</keyword>
<evidence type="ECO:0000313" key="3">
    <source>
        <dbReference type="Proteomes" id="UP000178774"/>
    </source>
</evidence>
<keyword evidence="1" id="KW-0812">Transmembrane</keyword>
<evidence type="ECO:0000256" key="1">
    <source>
        <dbReference type="SAM" id="Phobius"/>
    </source>
</evidence>
<sequence length="88" mass="9531">MTGKMNKAGAEYIMWIVIAAAVALVAMVILLFIFRESTGKLAAGLVECESKLGQCVFIGECTGSVTKTFECDDPQKECCFTLQKQVTT</sequence>
<gene>
    <name evidence="2" type="ORF">A2822_00005</name>
</gene>
<dbReference type="EMBL" id="MHOP01000016">
    <property type="protein sequence ID" value="OGZ65743.1"/>
    <property type="molecule type" value="Genomic_DNA"/>
</dbReference>
<organism evidence="2 3">
    <name type="scientific">Candidatus Staskawiczbacteria bacterium RIFCSPHIGHO2_01_FULL_41_41</name>
    <dbReference type="NCBI Taxonomy" id="1802203"/>
    <lineage>
        <taxon>Bacteria</taxon>
        <taxon>Candidatus Staskawicziibacteriota</taxon>
    </lineage>
</organism>
<dbReference type="AlphaFoldDB" id="A0A1G2HTG2"/>
<accession>A0A1G2HTG2</accession>
<name>A0A1G2HTG2_9BACT</name>
<feature type="transmembrane region" description="Helical" evidence="1">
    <location>
        <begin position="12"/>
        <end position="34"/>
    </location>
</feature>
<keyword evidence="1" id="KW-0472">Membrane</keyword>